<dbReference type="InterPro" id="IPR022002">
    <property type="entry name" value="ChsH2_Znr"/>
</dbReference>
<dbReference type="EMBL" id="PKUS01000010">
    <property type="protein sequence ID" value="PLW69027.1"/>
    <property type="molecule type" value="Genomic_DNA"/>
</dbReference>
<dbReference type="AlphaFoldDB" id="A0A2N5X3H5"/>
<sequence length="116" mass="12801">MAAEGKLGIQRCQGCSRLRHPPRPMCGDCRSIKWEAVEACGRGTICSFTVLTHPQFPGYEYPLIIILVDLEEGTRLTSQLINCDPADVAFGLPVEMVIHTDPDGFNIPVFQLAEAR</sequence>
<dbReference type="Pfam" id="PF12172">
    <property type="entry name" value="zf-ChsH2"/>
    <property type="match status" value="1"/>
</dbReference>
<evidence type="ECO:0000313" key="3">
    <source>
        <dbReference type="EMBL" id="PLW69027.1"/>
    </source>
</evidence>
<accession>A0A2N5X3H5</accession>
<dbReference type="Pfam" id="PF01796">
    <property type="entry name" value="OB_ChsH2_C"/>
    <property type="match status" value="1"/>
</dbReference>
<name>A0A2N5X3H5_9GAMM</name>
<proteinExistence type="predicted"/>
<keyword evidence="4" id="KW-1185">Reference proteome</keyword>
<dbReference type="PANTHER" id="PTHR34075">
    <property type="entry name" value="BLR3430 PROTEIN"/>
    <property type="match status" value="1"/>
</dbReference>
<gene>
    <name evidence="3" type="ORF">C0039_10435</name>
</gene>
<protein>
    <submittedName>
        <fullName evidence="3">Nucleic acid-binding protein</fullName>
    </submittedName>
</protein>
<dbReference type="Gene3D" id="6.10.30.10">
    <property type="match status" value="1"/>
</dbReference>
<evidence type="ECO:0000259" key="1">
    <source>
        <dbReference type="Pfam" id="PF01796"/>
    </source>
</evidence>
<reference evidence="3 4" key="1">
    <citation type="submission" date="2018-01" db="EMBL/GenBank/DDBJ databases">
        <title>The draft genome sequence of Halioglobus lutimaris HF004.</title>
        <authorList>
            <person name="Du Z.-J."/>
            <person name="Shi M.-J."/>
        </authorList>
    </citation>
    <scope>NUCLEOTIDE SEQUENCE [LARGE SCALE GENOMIC DNA]</scope>
    <source>
        <strain evidence="3 4">HF004</strain>
    </source>
</reference>
<dbReference type="InterPro" id="IPR002878">
    <property type="entry name" value="ChsH2_C"/>
</dbReference>
<comment type="caution">
    <text evidence="3">The sequence shown here is derived from an EMBL/GenBank/DDBJ whole genome shotgun (WGS) entry which is preliminary data.</text>
</comment>
<evidence type="ECO:0000313" key="4">
    <source>
        <dbReference type="Proteomes" id="UP000235005"/>
    </source>
</evidence>
<dbReference type="SUPFAM" id="SSF50249">
    <property type="entry name" value="Nucleic acid-binding proteins"/>
    <property type="match status" value="1"/>
</dbReference>
<dbReference type="Proteomes" id="UP000235005">
    <property type="component" value="Unassembled WGS sequence"/>
</dbReference>
<dbReference type="PANTHER" id="PTHR34075:SF5">
    <property type="entry name" value="BLR3430 PROTEIN"/>
    <property type="match status" value="1"/>
</dbReference>
<dbReference type="InterPro" id="IPR052513">
    <property type="entry name" value="Thioester_dehydratase-like"/>
</dbReference>
<evidence type="ECO:0000259" key="2">
    <source>
        <dbReference type="Pfam" id="PF12172"/>
    </source>
</evidence>
<organism evidence="3 4">
    <name type="scientific">Pseudohalioglobus lutimaris</name>
    <dbReference type="NCBI Taxonomy" id="1737061"/>
    <lineage>
        <taxon>Bacteria</taxon>
        <taxon>Pseudomonadati</taxon>
        <taxon>Pseudomonadota</taxon>
        <taxon>Gammaproteobacteria</taxon>
        <taxon>Cellvibrionales</taxon>
        <taxon>Halieaceae</taxon>
        <taxon>Pseudohalioglobus</taxon>
    </lineage>
</organism>
<feature type="domain" description="ChsH2 rubredoxin-like zinc ribbon" evidence="2">
    <location>
        <begin position="2"/>
        <end position="31"/>
    </location>
</feature>
<feature type="domain" description="ChsH2 C-terminal OB-fold" evidence="1">
    <location>
        <begin position="37"/>
        <end position="98"/>
    </location>
</feature>
<dbReference type="InterPro" id="IPR012340">
    <property type="entry name" value="NA-bd_OB-fold"/>
</dbReference>